<evidence type="ECO:0000313" key="7">
    <source>
        <dbReference type="EMBL" id="KAF9588504.1"/>
    </source>
</evidence>
<evidence type="ECO:0000256" key="2">
    <source>
        <dbReference type="ARBA" id="ARBA00022679"/>
    </source>
</evidence>
<comment type="catalytic activity">
    <reaction evidence="5">
        <text>a uridine in tRNA + S-adenosyl-L-methionine = a 3-[(3S)-3-amino-3-carboxypropyl]uridine in tRNA + S-methyl-5'-thioadenosine + H(+)</text>
        <dbReference type="Rhea" id="RHEA:62432"/>
        <dbReference type="Rhea" id="RHEA-COMP:13339"/>
        <dbReference type="Rhea" id="RHEA-COMP:16092"/>
        <dbReference type="ChEBI" id="CHEBI:15378"/>
        <dbReference type="ChEBI" id="CHEBI:17509"/>
        <dbReference type="ChEBI" id="CHEBI:59789"/>
        <dbReference type="ChEBI" id="CHEBI:65315"/>
        <dbReference type="ChEBI" id="CHEBI:82930"/>
        <dbReference type="EC" id="2.5.1.25"/>
    </reaction>
</comment>
<dbReference type="AlphaFoldDB" id="A0A835LE59"/>
<evidence type="ECO:0000256" key="1">
    <source>
        <dbReference type="ARBA" id="ARBA00012386"/>
    </source>
</evidence>
<keyword evidence="2" id="KW-0808">Transferase</keyword>
<organism evidence="7 8">
    <name type="scientific">Coptis chinensis</name>
    <dbReference type="NCBI Taxonomy" id="261450"/>
    <lineage>
        <taxon>Eukaryota</taxon>
        <taxon>Viridiplantae</taxon>
        <taxon>Streptophyta</taxon>
        <taxon>Embryophyta</taxon>
        <taxon>Tracheophyta</taxon>
        <taxon>Spermatophyta</taxon>
        <taxon>Magnoliopsida</taxon>
        <taxon>Ranunculales</taxon>
        <taxon>Ranunculaceae</taxon>
        <taxon>Coptidoideae</taxon>
        <taxon>Coptis</taxon>
    </lineage>
</organism>
<dbReference type="PANTHER" id="PTHR21392">
    <property type="entry name" value="TRNA-URIDINE AMINOCARBOXYPROPYLTRANSFERASE 2"/>
    <property type="match status" value="1"/>
</dbReference>
<keyword evidence="4" id="KW-0819">tRNA processing</keyword>
<keyword evidence="3" id="KW-0949">S-adenosyl-L-methionine</keyword>
<dbReference type="EC" id="2.5.1.25" evidence="1"/>
<reference evidence="7 8" key="1">
    <citation type="submission" date="2020-10" db="EMBL/GenBank/DDBJ databases">
        <title>The Coptis chinensis genome and diversification of protoberbering-type alkaloids.</title>
        <authorList>
            <person name="Wang B."/>
            <person name="Shu S."/>
            <person name="Song C."/>
            <person name="Liu Y."/>
        </authorList>
    </citation>
    <scope>NUCLEOTIDE SEQUENCE [LARGE SCALE GENOMIC DNA]</scope>
    <source>
        <strain evidence="7">HL-2020</strain>
        <tissue evidence="7">Leaf</tissue>
    </source>
</reference>
<dbReference type="EMBL" id="JADFTS010000009">
    <property type="protein sequence ID" value="KAF9588504.1"/>
    <property type="molecule type" value="Genomic_DNA"/>
</dbReference>
<accession>A0A835LE59</accession>
<protein>
    <recommendedName>
        <fullName evidence="1">tRNA-uridine aminocarboxypropyltransferase</fullName>
        <ecNumber evidence="1">2.5.1.25</ecNumber>
    </recommendedName>
</protein>
<dbReference type="PANTHER" id="PTHR21392:SF4">
    <property type="entry name" value="TRNA-URIDINE AMINOCARBOXYPROPYLTRANSFERASE"/>
    <property type="match status" value="1"/>
</dbReference>
<keyword evidence="8" id="KW-1185">Reference proteome</keyword>
<feature type="domain" description="DTW" evidence="6">
    <location>
        <begin position="153"/>
        <end position="329"/>
    </location>
</feature>
<evidence type="ECO:0000256" key="3">
    <source>
        <dbReference type="ARBA" id="ARBA00022691"/>
    </source>
</evidence>
<dbReference type="InterPro" id="IPR005636">
    <property type="entry name" value="DTW"/>
</dbReference>
<dbReference type="SMART" id="SM01144">
    <property type="entry name" value="DTW"/>
    <property type="match status" value="1"/>
</dbReference>
<dbReference type="OrthoDB" id="408541at2759"/>
<sequence length="342" mass="38666">MLSSSTRAFLFNHSPLKPAFHNPLLTKLMDTRPGSILCHSSSCSRTSSSSSASRKDCRMENGEILVTLEDWQGWGTYSQIPQMVMECVENLKAMEKELNDEMSFGGLGGKIKGNFKVQEDKKHRAAYRALTDSEKKLQFFSARQIACRLLGSKGYLCQKVVLCSQFVFSVRVRFLAPRKNAVWCLYPNKNALTKSVQDVISDRSREGFDVHRPETNRDEPLNFILIDGTWNNSAAMFRRLKERAELVWGEEDLPCISLDTLGASKMHRLRPQPSWDRTCTAAAALGLLSELCLLPEFSSHGLDKQAERLEDSLDALLEALTARRLRMGRSITRTERHKGDIC</sequence>
<evidence type="ECO:0000313" key="8">
    <source>
        <dbReference type="Proteomes" id="UP000631114"/>
    </source>
</evidence>
<proteinExistence type="predicted"/>
<dbReference type="InterPro" id="IPR039262">
    <property type="entry name" value="DTWD2/TAPT"/>
</dbReference>
<name>A0A835LE59_9MAGN</name>
<gene>
    <name evidence="7" type="ORF">IFM89_012054</name>
</gene>
<evidence type="ECO:0000259" key="6">
    <source>
        <dbReference type="SMART" id="SM01144"/>
    </source>
</evidence>
<evidence type="ECO:0000256" key="4">
    <source>
        <dbReference type="ARBA" id="ARBA00022694"/>
    </source>
</evidence>
<evidence type="ECO:0000256" key="5">
    <source>
        <dbReference type="ARBA" id="ARBA00048718"/>
    </source>
</evidence>
<dbReference type="Proteomes" id="UP000631114">
    <property type="component" value="Unassembled WGS sequence"/>
</dbReference>
<dbReference type="GO" id="GO:0008033">
    <property type="term" value="P:tRNA processing"/>
    <property type="evidence" value="ECO:0007669"/>
    <property type="project" value="UniProtKB-KW"/>
</dbReference>
<dbReference type="Pfam" id="PF03942">
    <property type="entry name" value="DTW"/>
    <property type="match status" value="1"/>
</dbReference>
<dbReference type="GO" id="GO:0016432">
    <property type="term" value="F:tRNA-uridine aminocarboxypropyltransferase activity"/>
    <property type="evidence" value="ECO:0007669"/>
    <property type="project" value="UniProtKB-EC"/>
</dbReference>
<comment type="caution">
    <text evidence="7">The sequence shown here is derived from an EMBL/GenBank/DDBJ whole genome shotgun (WGS) entry which is preliminary data.</text>
</comment>